<protein>
    <submittedName>
        <fullName evidence="10">Bis(5-adenosyl)-triphosphatase-like</fullName>
    </submittedName>
</protein>
<dbReference type="Gene3D" id="3.30.428.10">
    <property type="entry name" value="HIT-like"/>
    <property type="match status" value="1"/>
</dbReference>
<feature type="domain" description="HIT" evidence="9">
    <location>
        <begin position="20"/>
        <end position="128"/>
    </location>
</feature>
<dbReference type="Proteomes" id="UP000095192">
    <property type="component" value="Unassembled WGS sequence"/>
</dbReference>
<feature type="site" description="Important for induction of apoptosis" evidence="6">
    <location>
        <position position="133"/>
    </location>
</feature>
<dbReference type="PANTHER" id="PTHR46243">
    <property type="entry name" value="BIS(5'-ADENOSYL)-TRIPHOSPHATASE"/>
    <property type="match status" value="1"/>
</dbReference>
<evidence type="ECO:0000256" key="8">
    <source>
        <dbReference type="SAM" id="MobiDB-lite"/>
    </source>
</evidence>
<dbReference type="InterPro" id="IPR011146">
    <property type="entry name" value="HIT-like"/>
</dbReference>
<keyword evidence="2" id="KW-0378">Hydrolase</keyword>
<evidence type="ECO:0000256" key="7">
    <source>
        <dbReference type="PROSITE-ProRule" id="PRU00464"/>
    </source>
</evidence>
<evidence type="ECO:0000259" key="9">
    <source>
        <dbReference type="PROSITE" id="PS51084"/>
    </source>
</evidence>
<accession>A0A1D3DAR6</accession>
<feature type="binding site" evidence="5">
    <location>
        <begin position="108"/>
        <end position="111"/>
    </location>
    <ligand>
        <name>substrate</name>
    </ligand>
</feature>
<dbReference type="FunFam" id="3.30.428.10:FF:000011">
    <property type="entry name" value="Fragile histidine triad"/>
    <property type="match status" value="1"/>
</dbReference>
<feature type="compositionally biased region" description="Basic and acidic residues" evidence="8">
    <location>
        <begin position="140"/>
        <end position="160"/>
    </location>
</feature>
<dbReference type="InterPro" id="IPR051884">
    <property type="entry name" value="Bis(5'-adenosyl)-TPase_reg"/>
</dbReference>
<evidence type="ECO:0000313" key="10">
    <source>
        <dbReference type="EMBL" id="OEH80528.1"/>
    </source>
</evidence>
<evidence type="ECO:0000256" key="1">
    <source>
        <dbReference type="ARBA" id="ARBA00022741"/>
    </source>
</evidence>
<organism evidence="10 11">
    <name type="scientific">Cyclospora cayetanensis</name>
    <dbReference type="NCBI Taxonomy" id="88456"/>
    <lineage>
        <taxon>Eukaryota</taxon>
        <taxon>Sar</taxon>
        <taxon>Alveolata</taxon>
        <taxon>Apicomplexa</taxon>
        <taxon>Conoidasida</taxon>
        <taxon>Coccidia</taxon>
        <taxon>Eucoccidiorida</taxon>
        <taxon>Eimeriorina</taxon>
        <taxon>Eimeriidae</taxon>
        <taxon>Cyclospora</taxon>
    </lineage>
</organism>
<proteinExistence type="predicted"/>
<dbReference type="PROSITE" id="PS00892">
    <property type="entry name" value="HIT_1"/>
    <property type="match status" value="1"/>
</dbReference>
<feature type="binding site" evidence="5">
    <location>
        <position position="46"/>
    </location>
    <ligand>
        <name>substrate</name>
    </ligand>
</feature>
<dbReference type="InterPro" id="IPR001310">
    <property type="entry name" value="Histidine_triad_HIT"/>
</dbReference>
<dbReference type="AlphaFoldDB" id="A0A1D3DAR6"/>
<dbReference type="VEuPathDB" id="ToxoDB:cyc_02328"/>
<dbReference type="SUPFAM" id="SSF54197">
    <property type="entry name" value="HIT-like"/>
    <property type="match status" value="1"/>
</dbReference>
<reference evidence="10 11" key="1">
    <citation type="journal article" date="2016" name="BMC Genomics">
        <title>Comparative genomics reveals Cyclospora cayetanensis possesses coccidia-like metabolism and invasion components but unique surface antigens.</title>
        <authorList>
            <person name="Liu S."/>
            <person name="Wang L."/>
            <person name="Zheng H."/>
            <person name="Xu Z."/>
            <person name="Roellig D.M."/>
            <person name="Li N."/>
            <person name="Frace M.A."/>
            <person name="Tang K."/>
            <person name="Arrowood M.J."/>
            <person name="Moss D.M."/>
            <person name="Zhang L."/>
            <person name="Feng Y."/>
            <person name="Xiao L."/>
        </authorList>
    </citation>
    <scope>NUCLEOTIDE SEQUENCE [LARGE SCALE GENOMIC DNA]</scope>
    <source>
        <strain evidence="10 11">CHN_HEN01</strain>
    </source>
</reference>
<feature type="binding site" evidence="5">
    <location>
        <position position="117"/>
    </location>
    <ligand>
        <name>substrate</name>
    </ligand>
</feature>
<evidence type="ECO:0000256" key="3">
    <source>
        <dbReference type="PIRSR" id="PIRSR601310-1"/>
    </source>
</evidence>
<dbReference type="GO" id="GO:0000166">
    <property type="term" value="F:nucleotide binding"/>
    <property type="evidence" value="ECO:0007669"/>
    <property type="project" value="UniProtKB-KW"/>
</dbReference>
<dbReference type="Pfam" id="PF01230">
    <property type="entry name" value="HIT"/>
    <property type="match status" value="1"/>
</dbReference>
<evidence type="ECO:0000256" key="2">
    <source>
        <dbReference type="ARBA" id="ARBA00022801"/>
    </source>
</evidence>
<dbReference type="FunCoup" id="A0A1D3DAR6">
    <property type="interactions" value="20"/>
</dbReference>
<evidence type="ECO:0000256" key="4">
    <source>
        <dbReference type="PIRSR" id="PIRSR601310-3"/>
    </source>
</evidence>
<dbReference type="VEuPathDB" id="ToxoDB:LOC34619201"/>
<evidence type="ECO:0000256" key="6">
    <source>
        <dbReference type="PIRSR" id="PIRSR639383-3"/>
    </source>
</evidence>
<dbReference type="InParanoid" id="A0A1D3DAR6"/>
<keyword evidence="11" id="KW-1185">Reference proteome</keyword>
<dbReference type="InterPro" id="IPR039383">
    <property type="entry name" value="FHIT"/>
</dbReference>
<dbReference type="PROSITE" id="PS51084">
    <property type="entry name" value="HIT_2"/>
    <property type="match status" value="1"/>
</dbReference>
<gene>
    <name evidence="10" type="ORF">cyc_02328</name>
</gene>
<dbReference type="EMBL" id="JROU02000048">
    <property type="protein sequence ID" value="OEH80528.1"/>
    <property type="molecule type" value="Genomic_DNA"/>
</dbReference>
<dbReference type="GO" id="GO:0016787">
    <property type="term" value="F:hydrolase activity"/>
    <property type="evidence" value="ECO:0007669"/>
    <property type="project" value="UniProtKB-KW"/>
</dbReference>
<dbReference type="CDD" id="cd01275">
    <property type="entry name" value="FHIT"/>
    <property type="match status" value="1"/>
</dbReference>
<sequence length="187" mass="20961">MKQSILNHLSRWLCTSAPQEDFMFGPWKIPAREVFFMSPLSYATVNLKPVLPGHTLVIPRRNVEKLSELTSEEIADLFTAVQSVGELVRRMHNRQGLTVSVQDGAEAGQTVPHVHVHVLPRSSSDFKRNDEVYEAIDATDMNRESHSGPDCEERPPRTSEEMAQEADALRVFGQKLILENAATLDAP</sequence>
<dbReference type="PANTHER" id="PTHR46243:SF1">
    <property type="entry name" value="BIS(5'-ADENOSYL)-TRIPHOSPHATASE"/>
    <property type="match status" value="1"/>
</dbReference>
<comment type="caution">
    <text evidence="10">The sequence shown here is derived from an EMBL/GenBank/DDBJ whole genome shotgun (WGS) entry which is preliminary data.</text>
</comment>
<feature type="binding site" evidence="5">
    <location>
        <position position="102"/>
    </location>
    <ligand>
        <name>substrate</name>
    </ligand>
</feature>
<dbReference type="InterPro" id="IPR019808">
    <property type="entry name" value="Histidine_triad_CS"/>
</dbReference>
<name>A0A1D3DAR6_9EIME</name>
<feature type="region of interest" description="Disordered" evidence="8">
    <location>
        <begin position="139"/>
        <end position="161"/>
    </location>
</feature>
<dbReference type="InterPro" id="IPR036265">
    <property type="entry name" value="HIT-like_sf"/>
</dbReference>
<evidence type="ECO:0000313" key="11">
    <source>
        <dbReference type="Proteomes" id="UP000095192"/>
    </source>
</evidence>
<evidence type="ECO:0000256" key="5">
    <source>
        <dbReference type="PIRSR" id="PIRSR639383-2"/>
    </source>
</evidence>
<feature type="short sequence motif" description="Histidine triad motif" evidence="4 7">
    <location>
        <begin position="113"/>
        <end position="117"/>
    </location>
</feature>
<dbReference type="PRINTS" id="PR00332">
    <property type="entry name" value="HISTRIAD"/>
</dbReference>
<feature type="active site" description="Tele-AMP-histidine intermediate" evidence="3">
    <location>
        <position position="115"/>
    </location>
</feature>
<keyword evidence="1" id="KW-0547">Nucleotide-binding</keyword>